<dbReference type="SUPFAM" id="SSF49723">
    <property type="entry name" value="Lipase/lipooxygenase domain (PLAT/LH2 domain)"/>
    <property type="match status" value="1"/>
</dbReference>
<accession>A0A8X8WSK7</accession>
<reference evidence="1" key="1">
    <citation type="submission" date="2018-01" db="EMBL/GenBank/DDBJ databases">
        <authorList>
            <person name="Mao J.F."/>
        </authorList>
    </citation>
    <scope>NUCLEOTIDE SEQUENCE</scope>
    <source>
        <strain evidence="1">Huo1</strain>
        <tissue evidence="1">Leaf</tissue>
    </source>
</reference>
<keyword evidence="2" id="KW-1185">Reference proteome</keyword>
<reference evidence="1" key="2">
    <citation type="submission" date="2020-08" db="EMBL/GenBank/DDBJ databases">
        <title>Plant Genome Project.</title>
        <authorList>
            <person name="Zhang R.-G."/>
        </authorList>
    </citation>
    <scope>NUCLEOTIDE SEQUENCE</scope>
    <source>
        <strain evidence="1">Huo1</strain>
        <tissue evidence="1">Leaf</tissue>
    </source>
</reference>
<dbReference type="PANTHER" id="PTHR31718:SF0">
    <property type="entry name" value="PLAT DOMAIN-CONTAINING PROTEIN 2"/>
    <property type="match status" value="1"/>
</dbReference>
<evidence type="ECO:0000313" key="2">
    <source>
        <dbReference type="Proteomes" id="UP000298416"/>
    </source>
</evidence>
<dbReference type="EMBL" id="PNBA02000015">
    <property type="protein sequence ID" value="KAG6399740.1"/>
    <property type="molecule type" value="Genomic_DNA"/>
</dbReference>
<organism evidence="1">
    <name type="scientific">Salvia splendens</name>
    <name type="common">Scarlet sage</name>
    <dbReference type="NCBI Taxonomy" id="180675"/>
    <lineage>
        <taxon>Eukaryota</taxon>
        <taxon>Viridiplantae</taxon>
        <taxon>Streptophyta</taxon>
        <taxon>Embryophyta</taxon>
        <taxon>Tracheophyta</taxon>
        <taxon>Spermatophyta</taxon>
        <taxon>Magnoliopsida</taxon>
        <taxon>eudicotyledons</taxon>
        <taxon>Gunneridae</taxon>
        <taxon>Pentapetalae</taxon>
        <taxon>asterids</taxon>
        <taxon>lamiids</taxon>
        <taxon>Lamiales</taxon>
        <taxon>Lamiaceae</taxon>
        <taxon>Nepetoideae</taxon>
        <taxon>Mentheae</taxon>
        <taxon>Salviinae</taxon>
        <taxon>Salvia</taxon>
        <taxon>Salvia subgen. Calosphace</taxon>
        <taxon>core Calosphace</taxon>
    </lineage>
</organism>
<sequence>MGSSYNYFGHEEVDLFAGKCPCLHGPVCSIIIVLDGFNSWYCQSIEITTVGYGKPCSQKKFEVKKWLNVIKGSAVILQDECSDDDDDGVVSNVPLETSKE</sequence>
<dbReference type="Gene3D" id="2.60.60.20">
    <property type="entry name" value="PLAT/LH2 domain"/>
    <property type="match status" value="1"/>
</dbReference>
<dbReference type="InterPro" id="IPR036392">
    <property type="entry name" value="PLAT/LH2_dom_sf"/>
</dbReference>
<name>A0A8X8WSK7_SALSN</name>
<gene>
    <name evidence="1" type="ORF">SASPL_141221</name>
</gene>
<dbReference type="AlphaFoldDB" id="A0A8X8WSK7"/>
<dbReference type="Proteomes" id="UP000298416">
    <property type="component" value="Unassembled WGS sequence"/>
</dbReference>
<evidence type="ECO:0000313" key="1">
    <source>
        <dbReference type="EMBL" id="KAG6399740.1"/>
    </source>
</evidence>
<protein>
    <submittedName>
        <fullName evidence="1">Uncharacterized protein</fullName>
    </submittedName>
</protein>
<comment type="caution">
    <text evidence="1">The sequence shown here is derived from an EMBL/GenBank/DDBJ whole genome shotgun (WGS) entry which is preliminary data.</text>
</comment>
<proteinExistence type="predicted"/>
<dbReference type="PANTHER" id="PTHR31718">
    <property type="entry name" value="PLAT DOMAIN-CONTAINING PROTEIN"/>
    <property type="match status" value="1"/>
</dbReference>